<proteinExistence type="predicted"/>
<protein>
    <submittedName>
        <fullName evidence="1">5566_t:CDS:1</fullName>
    </submittedName>
</protein>
<dbReference type="Proteomes" id="UP000789759">
    <property type="component" value="Unassembled WGS sequence"/>
</dbReference>
<gene>
    <name evidence="1" type="ORF">CPELLU_LOCUS7255</name>
</gene>
<organism evidence="1 2">
    <name type="scientific">Cetraspora pellucida</name>
    <dbReference type="NCBI Taxonomy" id="1433469"/>
    <lineage>
        <taxon>Eukaryota</taxon>
        <taxon>Fungi</taxon>
        <taxon>Fungi incertae sedis</taxon>
        <taxon>Mucoromycota</taxon>
        <taxon>Glomeromycotina</taxon>
        <taxon>Glomeromycetes</taxon>
        <taxon>Diversisporales</taxon>
        <taxon>Gigasporaceae</taxon>
        <taxon>Cetraspora</taxon>
    </lineage>
</organism>
<keyword evidence="2" id="KW-1185">Reference proteome</keyword>
<evidence type="ECO:0000313" key="1">
    <source>
        <dbReference type="EMBL" id="CAG8606774.1"/>
    </source>
</evidence>
<dbReference type="AlphaFoldDB" id="A0A9N9CNX9"/>
<accession>A0A9N9CNX9</accession>
<dbReference type="EMBL" id="CAJVQA010004804">
    <property type="protein sequence ID" value="CAG8606774.1"/>
    <property type="molecule type" value="Genomic_DNA"/>
</dbReference>
<evidence type="ECO:0000313" key="2">
    <source>
        <dbReference type="Proteomes" id="UP000789759"/>
    </source>
</evidence>
<sequence length="183" mass="20886">MKDQVNARIRLAITKVTTLMSSANFLGSQLQLAQQKGDEIPSSDQIVERANYKLQQLELAALLKLGVYRLLLRNFYEISYVDNSQFASMLSLSSRRSLQEYLAWEDEPSVRPSDIEMQQKLKALFNEHVFSKGISPQIHPKKIDPGDIPNLELPRTFQEKVCITNSQQSNDNLKHLTNLVVLI</sequence>
<reference evidence="1" key="1">
    <citation type="submission" date="2021-06" db="EMBL/GenBank/DDBJ databases">
        <authorList>
            <person name="Kallberg Y."/>
            <person name="Tangrot J."/>
            <person name="Rosling A."/>
        </authorList>
    </citation>
    <scope>NUCLEOTIDE SEQUENCE</scope>
    <source>
        <strain evidence="1">FL966</strain>
    </source>
</reference>
<comment type="caution">
    <text evidence="1">The sequence shown here is derived from an EMBL/GenBank/DDBJ whole genome shotgun (WGS) entry which is preliminary data.</text>
</comment>
<name>A0A9N9CNX9_9GLOM</name>